<dbReference type="RefSeq" id="WP_127017222.1">
    <property type="nucleotide sequence ID" value="NZ_CP016379.1"/>
</dbReference>
<protein>
    <submittedName>
        <fullName evidence="10">Flagellar motor protein MotP</fullName>
    </submittedName>
</protein>
<keyword evidence="4" id="KW-1003">Cell membrane</keyword>
<keyword evidence="10" id="KW-0969">Cilium</keyword>
<dbReference type="OrthoDB" id="9806929at2"/>
<sequence>MDLSTVVGLVLGLTLILGAIVMKGNWLIFISIDSAMIVLGGTIAGTLVNYSFGMLKNLIKHTKKVFSDSDHNPSEVIEIMVGFAEKARREGLLALEDEAQELQNEFLKKGIQLVVDGTDPELVKNILQTRLSFLEQTDKKYQEMYKTMATLAPAFGMIGTLIGLIQMLATLDNPDAIASGMATALITTLYGSFLANYLFIPLAGKLKVRSEEEILLMELMIEGLLSIQAGENPRIVEEKLKAFLISEEQELGEVPDEELEMAVGENA</sequence>
<organism evidence="10 11">
    <name type="scientific">Anoxybacter fermentans</name>
    <dbReference type="NCBI Taxonomy" id="1323375"/>
    <lineage>
        <taxon>Bacteria</taxon>
        <taxon>Bacillati</taxon>
        <taxon>Bacillota</taxon>
        <taxon>Clostridia</taxon>
        <taxon>Halanaerobiales</taxon>
        <taxon>Anoxybacter</taxon>
    </lineage>
</organism>
<evidence type="ECO:0000259" key="9">
    <source>
        <dbReference type="Pfam" id="PF01618"/>
    </source>
</evidence>
<evidence type="ECO:0000313" key="11">
    <source>
        <dbReference type="Proteomes" id="UP000267250"/>
    </source>
</evidence>
<name>A0A3Q9HRM3_9FIRM</name>
<evidence type="ECO:0000256" key="5">
    <source>
        <dbReference type="ARBA" id="ARBA00022692"/>
    </source>
</evidence>
<evidence type="ECO:0000256" key="4">
    <source>
        <dbReference type="ARBA" id="ARBA00022475"/>
    </source>
</evidence>
<evidence type="ECO:0000313" key="10">
    <source>
        <dbReference type="EMBL" id="AZR73871.1"/>
    </source>
</evidence>
<dbReference type="GO" id="GO:0006935">
    <property type="term" value="P:chemotaxis"/>
    <property type="evidence" value="ECO:0007669"/>
    <property type="project" value="InterPro"/>
</dbReference>
<evidence type="ECO:0000256" key="8">
    <source>
        <dbReference type="SAM" id="Phobius"/>
    </source>
</evidence>
<evidence type="ECO:0000256" key="2">
    <source>
        <dbReference type="ARBA" id="ARBA00008038"/>
    </source>
</evidence>
<evidence type="ECO:0000256" key="7">
    <source>
        <dbReference type="ARBA" id="ARBA00023136"/>
    </source>
</evidence>
<dbReference type="AlphaFoldDB" id="A0A3Q9HRM3"/>
<accession>A0A3Q9HRM3</accession>
<dbReference type="GO" id="GO:0005886">
    <property type="term" value="C:plasma membrane"/>
    <property type="evidence" value="ECO:0007669"/>
    <property type="project" value="UniProtKB-SubCell"/>
</dbReference>
<gene>
    <name evidence="10" type="ORF">BBF96_11010</name>
</gene>
<keyword evidence="6 8" id="KW-1133">Transmembrane helix</keyword>
<evidence type="ECO:0000256" key="1">
    <source>
        <dbReference type="ARBA" id="ARBA00004651"/>
    </source>
</evidence>
<feature type="transmembrane region" description="Helical" evidence="8">
    <location>
        <begin position="177"/>
        <end position="200"/>
    </location>
</feature>
<keyword evidence="5 8" id="KW-0812">Transmembrane</keyword>
<keyword evidence="7 8" id="KW-0472">Membrane</keyword>
<dbReference type="InterPro" id="IPR047055">
    <property type="entry name" value="MotA-like"/>
</dbReference>
<dbReference type="InterPro" id="IPR000540">
    <property type="entry name" value="Flag_MotA_CS"/>
</dbReference>
<dbReference type="PANTHER" id="PTHR30433:SF2">
    <property type="entry name" value="MOTILITY PROTEIN A"/>
    <property type="match status" value="1"/>
</dbReference>
<keyword evidence="3" id="KW-0813">Transport</keyword>
<feature type="transmembrane region" description="Helical" evidence="8">
    <location>
        <begin position="28"/>
        <end position="50"/>
    </location>
</feature>
<dbReference type="PROSITE" id="PS01307">
    <property type="entry name" value="MOTA"/>
    <property type="match status" value="1"/>
</dbReference>
<proteinExistence type="inferred from homology"/>
<feature type="domain" description="MotA/TolQ/ExbB proton channel" evidence="9">
    <location>
        <begin position="99"/>
        <end position="218"/>
    </location>
</feature>
<keyword evidence="11" id="KW-1185">Reference proteome</keyword>
<reference evidence="10 11" key="1">
    <citation type="submission" date="2016-07" db="EMBL/GenBank/DDBJ databases">
        <title>Genome and transcriptome analysis of iron-reducing fermentative bacteria Anoxybacter fermentans.</title>
        <authorList>
            <person name="Zeng X."/>
            <person name="Shao Z."/>
        </authorList>
    </citation>
    <scope>NUCLEOTIDE SEQUENCE [LARGE SCALE GENOMIC DNA]</scope>
    <source>
        <strain evidence="10 11">DY22613</strain>
    </source>
</reference>
<keyword evidence="10" id="KW-0282">Flagellum</keyword>
<dbReference type="Pfam" id="PF01618">
    <property type="entry name" value="MotA_ExbB"/>
    <property type="match status" value="1"/>
</dbReference>
<dbReference type="GO" id="GO:0071978">
    <property type="term" value="P:bacterial-type flagellum-dependent swarming motility"/>
    <property type="evidence" value="ECO:0007669"/>
    <property type="project" value="InterPro"/>
</dbReference>
<dbReference type="EMBL" id="CP016379">
    <property type="protein sequence ID" value="AZR73871.1"/>
    <property type="molecule type" value="Genomic_DNA"/>
</dbReference>
<evidence type="ECO:0000256" key="3">
    <source>
        <dbReference type="ARBA" id="ARBA00022448"/>
    </source>
</evidence>
<dbReference type="Proteomes" id="UP000267250">
    <property type="component" value="Chromosome"/>
</dbReference>
<dbReference type="KEGG" id="aft:BBF96_11010"/>
<feature type="transmembrane region" description="Helical" evidence="8">
    <location>
        <begin position="149"/>
        <end position="171"/>
    </location>
</feature>
<dbReference type="InterPro" id="IPR002898">
    <property type="entry name" value="MotA_ExbB_proton_chnl"/>
</dbReference>
<comment type="subcellular location">
    <subcellularLocation>
        <location evidence="1">Cell membrane</location>
        <topology evidence="1">Multi-pass membrane protein</topology>
    </subcellularLocation>
</comment>
<dbReference type="PANTHER" id="PTHR30433">
    <property type="entry name" value="CHEMOTAXIS PROTEIN MOTA"/>
    <property type="match status" value="1"/>
</dbReference>
<keyword evidence="10" id="KW-0966">Cell projection</keyword>
<comment type="similarity">
    <text evidence="2">Belongs to the MotA family.</text>
</comment>
<evidence type="ECO:0000256" key="6">
    <source>
        <dbReference type="ARBA" id="ARBA00022989"/>
    </source>
</evidence>